<evidence type="ECO:0000313" key="7">
    <source>
        <dbReference type="Proteomes" id="UP001519287"/>
    </source>
</evidence>
<dbReference type="PANTHER" id="PTHR43280">
    <property type="entry name" value="ARAC-FAMILY TRANSCRIPTIONAL REGULATOR"/>
    <property type="match status" value="1"/>
</dbReference>
<evidence type="ECO:0000256" key="4">
    <source>
        <dbReference type="SAM" id="Phobius"/>
    </source>
</evidence>
<reference evidence="6 7" key="1">
    <citation type="submission" date="2021-03" db="EMBL/GenBank/DDBJ databases">
        <title>Genomic Encyclopedia of Type Strains, Phase IV (KMG-IV): sequencing the most valuable type-strain genomes for metagenomic binning, comparative biology and taxonomic classification.</title>
        <authorList>
            <person name="Goeker M."/>
        </authorList>
    </citation>
    <scope>NUCLEOTIDE SEQUENCE [LARGE SCALE GENOMIC DNA]</scope>
    <source>
        <strain evidence="6 7">DSM 26048</strain>
    </source>
</reference>
<keyword evidence="3" id="KW-0804">Transcription</keyword>
<keyword evidence="2" id="KW-0238">DNA-binding</keyword>
<feature type="transmembrane region" description="Helical" evidence="4">
    <location>
        <begin position="297"/>
        <end position="319"/>
    </location>
</feature>
<dbReference type="Pfam" id="PF12833">
    <property type="entry name" value="HTH_18"/>
    <property type="match status" value="1"/>
</dbReference>
<dbReference type="Proteomes" id="UP001519287">
    <property type="component" value="Unassembled WGS sequence"/>
</dbReference>
<evidence type="ECO:0000313" key="6">
    <source>
        <dbReference type="EMBL" id="MBP1994250.1"/>
    </source>
</evidence>
<dbReference type="SMART" id="SM00342">
    <property type="entry name" value="HTH_ARAC"/>
    <property type="match status" value="1"/>
</dbReference>
<evidence type="ECO:0000256" key="1">
    <source>
        <dbReference type="ARBA" id="ARBA00023015"/>
    </source>
</evidence>
<keyword evidence="1" id="KW-0805">Transcription regulation</keyword>
<dbReference type="Gene3D" id="3.30.450.20">
    <property type="entry name" value="PAS domain"/>
    <property type="match status" value="1"/>
</dbReference>
<keyword evidence="4" id="KW-0472">Membrane</keyword>
<dbReference type="SUPFAM" id="SSF46689">
    <property type="entry name" value="Homeodomain-like"/>
    <property type="match status" value="2"/>
</dbReference>
<evidence type="ECO:0000256" key="2">
    <source>
        <dbReference type="ARBA" id="ARBA00023125"/>
    </source>
</evidence>
<sequence length="776" mass="87662">MARSRRFYGYLLSYMVIVTLSLLVFGSLAYRIFMSSLGQEIEKSGVSQLLQVRDIIETRMLEMKRIAVRISLNPALTSYTIDGGGYQLMETKRILNDYMSSNGFISDIGIYYMSREDDMIFGARGNYAVDTYFDAVYRYATWKAADFQKESYALNSPVMRPLQSVVVNRSDQRSLATYLYPIPANASKPYGVVLFQIEERTFGNLLGNALRGNKGYVYVLDGGGQMVAAAGAIPGFANGEEFLGEISADRIPQGMSSYGIDGLDYRLVKLTSEFNNWTYIIALPANQLLTGVYKAKALFFGLLTGILLAGMLMSVFFAIRNYRPLQALAGHVRQHRGYDATPPGRKDEFQLISNIMDEVTEENRELQTRIKTQAALVKERMLGRLLEDAFANHEERNEALRVCGLTVSSEHFRVIVFDIDDHEGFMRNTPRPSVDVMLFSLRHMVEDLACEVTEAQCCAALERGGQRGVSLVFQGGSGTTELTIREMTQRASLFFQQAAGYTLTAGIGCEYSAASRIKDSFAEAQHAARYRFMRGGNRPFFYSEMMDLEMRNLRLPLDRVDANVEMALKQGSEEKMKSYIVQIVERLSAPGVSIETAENLTTDFAMTLWKAASDIGILTDSSAHLKMEESLNEKFETISLWGQRMEDICSELCQMILDNRKSKNDQLYPKLIAYIQQNFADNMLSLDKIADSFGISSSYATRYFKEQTGYSLMQYLDLVRMNEARELLRQSDVILKGIIPQVGYVDESHFIRKFKKHEGVTPNEYRNTHRGGSRVI</sequence>
<dbReference type="InterPro" id="IPR009057">
    <property type="entry name" value="Homeodomain-like_sf"/>
</dbReference>
<proteinExistence type="predicted"/>
<accession>A0ABS4J345</accession>
<dbReference type="InterPro" id="IPR018060">
    <property type="entry name" value="HTH_AraC"/>
</dbReference>
<dbReference type="PANTHER" id="PTHR43280:SF2">
    <property type="entry name" value="HTH-TYPE TRANSCRIPTIONAL REGULATOR EXSA"/>
    <property type="match status" value="1"/>
</dbReference>
<dbReference type="EMBL" id="JAGGLB010000024">
    <property type="protein sequence ID" value="MBP1994250.1"/>
    <property type="molecule type" value="Genomic_DNA"/>
</dbReference>
<name>A0ABS4J345_9BACL</name>
<evidence type="ECO:0000256" key="3">
    <source>
        <dbReference type="ARBA" id="ARBA00023163"/>
    </source>
</evidence>
<dbReference type="PROSITE" id="PS01124">
    <property type="entry name" value="HTH_ARAC_FAMILY_2"/>
    <property type="match status" value="1"/>
</dbReference>
<protein>
    <submittedName>
        <fullName evidence="6">AraC-like DNA-binding protein</fullName>
    </submittedName>
</protein>
<keyword evidence="4" id="KW-1133">Transmembrane helix</keyword>
<evidence type="ECO:0000259" key="5">
    <source>
        <dbReference type="PROSITE" id="PS01124"/>
    </source>
</evidence>
<feature type="domain" description="HTH araC/xylS-type" evidence="5">
    <location>
        <begin position="669"/>
        <end position="768"/>
    </location>
</feature>
<organism evidence="6 7">
    <name type="scientific">Paenibacillus eucommiae</name>
    <dbReference type="NCBI Taxonomy" id="1355755"/>
    <lineage>
        <taxon>Bacteria</taxon>
        <taxon>Bacillati</taxon>
        <taxon>Bacillota</taxon>
        <taxon>Bacilli</taxon>
        <taxon>Bacillales</taxon>
        <taxon>Paenibacillaceae</taxon>
        <taxon>Paenibacillus</taxon>
    </lineage>
</organism>
<dbReference type="Gene3D" id="1.10.10.60">
    <property type="entry name" value="Homeodomain-like"/>
    <property type="match status" value="2"/>
</dbReference>
<keyword evidence="4" id="KW-0812">Transmembrane</keyword>
<dbReference type="RefSeq" id="WP_209976096.1">
    <property type="nucleotide sequence ID" value="NZ_JAGGLB010000024.1"/>
</dbReference>
<feature type="transmembrane region" description="Helical" evidence="4">
    <location>
        <begin position="12"/>
        <end position="33"/>
    </location>
</feature>
<keyword evidence="7" id="KW-1185">Reference proteome</keyword>
<gene>
    <name evidence="6" type="ORF">J2Z66_005886</name>
</gene>
<comment type="caution">
    <text evidence="6">The sequence shown here is derived from an EMBL/GenBank/DDBJ whole genome shotgun (WGS) entry which is preliminary data.</text>
</comment>